<evidence type="ECO:0000256" key="2">
    <source>
        <dbReference type="ARBA" id="ARBA00010617"/>
    </source>
</evidence>
<evidence type="ECO:0000256" key="1">
    <source>
        <dbReference type="ARBA" id="ARBA00001971"/>
    </source>
</evidence>
<proteinExistence type="inferred from homology"/>
<dbReference type="EMBL" id="PGGS01000557">
    <property type="protein sequence ID" value="PNH03038.1"/>
    <property type="molecule type" value="Genomic_DNA"/>
</dbReference>
<evidence type="ECO:0000313" key="5">
    <source>
        <dbReference type="Proteomes" id="UP000236333"/>
    </source>
</evidence>
<dbReference type="PANTHER" id="PTHR24305">
    <property type="entry name" value="CYTOCHROME P450"/>
    <property type="match status" value="1"/>
</dbReference>
<dbReference type="InterPro" id="IPR017972">
    <property type="entry name" value="Cyt_P450_CS"/>
</dbReference>
<dbReference type="SUPFAM" id="SSF48264">
    <property type="entry name" value="Cytochrome P450"/>
    <property type="match status" value="2"/>
</dbReference>
<feature type="compositionally biased region" description="Basic and acidic residues" evidence="3">
    <location>
        <begin position="434"/>
        <end position="446"/>
    </location>
</feature>
<feature type="compositionally biased region" description="Low complexity" evidence="3">
    <location>
        <begin position="550"/>
        <end position="573"/>
    </location>
</feature>
<feature type="compositionally biased region" description="Low complexity" evidence="3">
    <location>
        <begin position="394"/>
        <end position="413"/>
    </location>
</feature>
<name>A0A2J7ZS00_9CHLO</name>
<keyword evidence="5" id="KW-1185">Reference proteome</keyword>
<dbReference type="OrthoDB" id="1470350at2759"/>
<gene>
    <name evidence="4" type="ORF">TSOC_010934</name>
</gene>
<evidence type="ECO:0000313" key="4">
    <source>
        <dbReference type="EMBL" id="PNH03038.1"/>
    </source>
</evidence>
<dbReference type="GO" id="GO:0016705">
    <property type="term" value="F:oxidoreductase activity, acting on paired donors, with incorporation or reduction of molecular oxygen"/>
    <property type="evidence" value="ECO:0007669"/>
    <property type="project" value="InterPro"/>
</dbReference>
<dbReference type="InterPro" id="IPR036396">
    <property type="entry name" value="Cyt_P450_sf"/>
</dbReference>
<comment type="caution">
    <text evidence="4">The sequence shown here is derived from an EMBL/GenBank/DDBJ whole genome shotgun (WGS) entry which is preliminary data.</text>
</comment>
<comment type="cofactor">
    <cofactor evidence="1">
        <name>heme</name>
        <dbReference type="ChEBI" id="CHEBI:30413"/>
    </cofactor>
</comment>
<feature type="region of interest" description="Disordered" evidence="3">
    <location>
        <begin position="544"/>
        <end position="579"/>
    </location>
</feature>
<dbReference type="Gene3D" id="1.10.630.10">
    <property type="entry name" value="Cytochrome P450"/>
    <property type="match status" value="2"/>
</dbReference>
<organism evidence="4 5">
    <name type="scientific">Tetrabaena socialis</name>
    <dbReference type="NCBI Taxonomy" id="47790"/>
    <lineage>
        <taxon>Eukaryota</taxon>
        <taxon>Viridiplantae</taxon>
        <taxon>Chlorophyta</taxon>
        <taxon>core chlorophytes</taxon>
        <taxon>Chlorophyceae</taxon>
        <taxon>CS clade</taxon>
        <taxon>Chlamydomonadales</taxon>
        <taxon>Tetrabaenaceae</taxon>
        <taxon>Tetrabaena</taxon>
    </lineage>
</organism>
<dbReference type="GO" id="GO:0020037">
    <property type="term" value="F:heme binding"/>
    <property type="evidence" value="ECO:0007669"/>
    <property type="project" value="InterPro"/>
</dbReference>
<feature type="region of interest" description="Disordered" evidence="3">
    <location>
        <begin position="394"/>
        <end position="446"/>
    </location>
</feature>
<feature type="compositionally biased region" description="Gly residues" evidence="3">
    <location>
        <begin position="414"/>
        <end position="433"/>
    </location>
</feature>
<reference evidence="4 5" key="1">
    <citation type="journal article" date="2017" name="Mol. Biol. Evol.">
        <title>The 4-celled Tetrabaena socialis nuclear genome reveals the essential components for genetic control of cell number at the origin of multicellularity in the volvocine lineage.</title>
        <authorList>
            <person name="Featherston J."/>
            <person name="Arakaki Y."/>
            <person name="Hanschen E.R."/>
            <person name="Ferris P.J."/>
            <person name="Michod R.E."/>
            <person name="Olson B.J.S.C."/>
            <person name="Nozaki H."/>
            <person name="Durand P.M."/>
        </authorList>
    </citation>
    <scope>NUCLEOTIDE SEQUENCE [LARGE SCALE GENOMIC DNA]</scope>
    <source>
        <strain evidence="4 5">NIES-571</strain>
    </source>
</reference>
<dbReference type="GO" id="GO:0005506">
    <property type="term" value="F:iron ion binding"/>
    <property type="evidence" value="ECO:0007669"/>
    <property type="project" value="InterPro"/>
</dbReference>
<dbReference type="AlphaFoldDB" id="A0A2J7ZS00"/>
<evidence type="ECO:0008006" key="6">
    <source>
        <dbReference type="Google" id="ProtNLM"/>
    </source>
</evidence>
<accession>A0A2J7ZS00</accession>
<protein>
    <recommendedName>
        <fullName evidence="6">Cytochrome P450</fullName>
    </recommendedName>
</protein>
<evidence type="ECO:0000256" key="3">
    <source>
        <dbReference type="SAM" id="MobiDB-lite"/>
    </source>
</evidence>
<dbReference type="GO" id="GO:0004497">
    <property type="term" value="F:monooxygenase activity"/>
    <property type="evidence" value="ECO:0007669"/>
    <property type="project" value="InterPro"/>
</dbReference>
<dbReference type="PROSITE" id="PS00086">
    <property type="entry name" value="CYTOCHROME_P450"/>
    <property type="match status" value="1"/>
</dbReference>
<dbReference type="PANTHER" id="PTHR24305:SF166">
    <property type="entry name" value="CYTOCHROME P450 12A4, MITOCHONDRIAL-RELATED"/>
    <property type="match status" value="1"/>
</dbReference>
<dbReference type="InterPro" id="IPR050121">
    <property type="entry name" value="Cytochrome_P450_monoxygenase"/>
</dbReference>
<dbReference type="Proteomes" id="UP000236333">
    <property type="component" value="Unassembled WGS sequence"/>
</dbReference>
<comment type="similarity">
    <text evidence="2">Belongs to the cytochrome P450 family.</text>
</comment>
<sequence>MRNLQQRAEWAAERREGGQLLAERVGVNWLVCPAAAAELLRQHDGGAGAGLVKPDKHRKLLLHASLTGVSGADWTRQRPAFVAAAGGGPAVQRARHGEAVAQAAGLAVDVVVASSCRVRDVSELAQRVAARGIVGAVVGAAEEQGVIEALLLGLIRAVRVPRDVRDAGVCNRLEAALAEAVQQRAERFAAAAAAATAGEPRQAPAPVPGAAPVQAATLVQAPDPGPAAVAAAATSAAATSAAATSAAATSAAATSGSGQAQARAGAAEASALLPRLLAQPALALREAVCNANSSLMAGFETTFLLIACSLLHLAQRPDVQDAARSGLLAEGAGGGGGGGGGEGGVSKASAAAAAALSSRLIGAILKETLRVNPPVMGQPRKVVALGGLRIPLRPGPGAVGVQQRQQRQQQQQQGGDGGGEAGAGKRAAGGEGQGKSEEEMEAGRQEEEVVRHVDLPYGFTFAVDLLSAAHGWRRPTSATAGDGITDGIAAVAAADGGAAAATVGTAGEAVMRAASGAGGGGGGSARGAGVNVGSSCCPCPLPHRKGRSPGSSADVGGKKAAAGPAATAANASSVQDHPSWVWDPLRKAPEDGADPDPYGDAAPFGIGPRACPAGSLSLVIAREVLTALLRRYSWRLARAADADWMRHTTANPTLLIRLPLSLDFAPL</sequence>